<evidence type="ECO:0000313" key="2">
    <source>
        <dbReference type="Proteomes" id="UP000304148"/>
    </source>
</evidence>
<protein>
    <submittedName>
        <fullName evidence="1">Uncharacterized protein</fullName>
    </submittedName>
</protein>
<dbReference type="EMBL" id="LS992241">
    <property type="protein sequence ID" value="SYX87231.1"/>
    <property type="molecule type" value="Genomic_DNA"/>
</dbReference>
<organism evidence="1 2">
    <name type="scientific">Paenibacillus alvei</name>
    <name type="common">Bacillus alvei</name>
    <dbReference type="NCBI Taxonomy" id="44250"/>
    <lineage>
        <taxon>Bacteria</taxon>
        <taxon>Bacillati</taxon>
        <taxon>Bacillota</taxon>
        <taxon>Bacilli</taxon>
        <taxon>Bacillales</taxon>
        <taxon>Paenibacillaceae</taxon>
        <taxon>Paenibacillus</taxon>
    </lineage>
</organism>
<reference evidence="2" key="1">
    <citation type="submission" date="2018-08" db="EMBL/GenBank/DDBJ databases">
        <authorList>
            <person name="Chevrot R."/>
        </authorList>
    </citation>
    <scope>NUCLEOTIDE SEQUENCE [LARGE SCALE GENOMIC DNA]</scope>
</reference>
<proteinExistence type="predicted"/>
<dbReference type="AlphaFoldDB" id="A0A383RKM8"/>
<dbReference type="Proteomes" id="UP000304148">
    <property type="component" value="Chromosome"/>
</dbReference>
<evidence type="ECO:0000313" key="1">
    <source>
        <dbReference type="EMBL" id="SYX87231.1"/>
    </source>
</evidence>
<accession>A0A383RKM8</accession>
<gene>
    <name evidence="1" type="ORF">PBLR_15661</name>
</gene>
<sequence length="211" mass="23850">MDKGAEKMKGRMIVFLLISFVLLFGGTVDASERLDYREGDYLVHLFEDGDGMKQTFPFQTSNQITASNTEIRLFINAREIDSTAYTIDYGNHTITMRKAPDSGAEISMKYAIAPTFEWEEGVSGKASIGNALTGGTAPRERSKCHPVIYSTRAKMSVCILMVINLVLQSLRLTMRISPSRYQRNGRHQADSRKFIFTSQKHRYLQLDHPAK</sequence>
<name>A0A383RKM8_PAEAL</name>